<dbReference type="RefSeq" id="XP_066695245.1">
    <property type="nucleotide sequence ID" value="XM_066848549.1"/>
</dbReference>
<dbReference type="Pfam" id="PF01183">
    <property type="entry name" value="Glyco_hydro_25"/>
    <property type="match status" value="1"/>
</dbReference>
<dbReference type="PROSITE" id="PS51904">
    <property type="entry name" value="GLYCOSYL_HYDROL_F25_2"/>
    <property type="match status" value="1"/>
</dbReference>
<evidence type="ECO:0000256" key="4">
    <source>
        <dbReference type="RuleBase" id="RU361176"/>
    </source>
</evidence>
<dbReference type="Proteomes" id="UP001391051">
    <property type="component" value="Unassembled WGS sequence"/>
</dbReference>
<reference evidence="6 7" key="1">
    <citation type="submission" date="2023-01" db="EMBL/GenBank/DDBJ databases">
        <title>Analysis of 21 Apiospora genomes using comparative genomics revels a genus with tremendous synthesis potential of carbohydrate active enzymes and secondary metabolites.</title>
        <authorList>
            <person name="Sorensen T."/>
        </authorList>
    </citation>
    <scope>NUCLEOTIDE SEQUENCE [LARGE SCALE GENOMIC DNA]</scope>
    <source>
        <strain evidence="6 7">CBS 24483</strain>
    </source>
</reference>
<keyword evidence="5" id="KW-0732">Signal</keyword>
<feature type="chain" id="PRO_5046380967" description="Lysozyme" evidence="5">
    <location>
        <begin position="20"/>
        <end position="224"/>
    </location>
</feature>
<organism evidence="6 7">
    <name type="scientific">Apiospora aurea</name>
    <dbReference type="NCBI Taxonomy" id="335848"/>
    <lineage>
        <taxon>Eukaryota</taxon>
        <taxon>Fungi</taxon>
        <taxon>Dikarya</taxon>
        <taxon>Ascomycota</taxon>
        <taxon>Pezizomycotina</taxon>
        <taxon>Sordariomycetes</taxon>
        <taxon>Xylariomycetidae</taxon>
        <taxon>Amphisphaeriales</taxon>
        <taxon>Apiosporaceae</taxon>
        <taxon>Apiospora</taxon>
    </lineage>
</organism>
<evidence type="ECO:0000256" key="3">
    <source>
        <dbReference type="ARBA" id="ARBA00023295"/>
    </source>
</evidence>
<dbReference type="InterPro" id="IPR018077">
    <property type="entry name" value="Glyco_hydro_fam25_subgr"/>
</dbReference>
<protein>
    <recommendedName>
        <fullName evidence="4">Lysozyme</fullName>
        <ecNumber evidence="4">3.2.1.17</ecNumber>
    </recommendedName>
</protein>
<evidence type="ECO:0000313" key="7">
    <source>
        <dbReference type="Proteomes" id="UP001391051"/>
    </source>
</evidence>
<dbReference type="GeneID" id="92081611"/>
<evidence type="ECO:0000256" key="5">
    <source>
        <dbReference type="SAM" id="SignalP"/>
    </source>
</evidence>
<dbReference type="InterPro" id="IPR002053">
    <property type="entry name" value="Glyco_hydro_25"/>
</dbReference>
<evidence type="ECO:0000256" key="2">
    <source>
        <dbReference type="ARBA" id="ARBA00022801"/>
    </source>
</evidence>
<dbReference type="EC" id="3.2.1.17" evidence="4"/>
<dbReference type="SUPFAM" id="SSF51445">
    <property type="entry name" value="(Trans)glycosidases"/>
    <property type="match status" value="1"/>
</dbReference>
<feature type="signal peptide" evidence="5">
    <location>
        <begin position="1"/>
        <end position="19"/>
    </location>
</feature>
<dbReference type="PANTHER" id="PTHR34135:SF2">
    <property type="entry name" value="LYSOZYME"/>
    <property type="match status" value="1"/>
</dbReference>
<sequence length="224" mass="24467">MLYRTALLTLTALLGTAQAEVQGFDISHYQPNVNFQSAYSAGARFVVIKATEGTTYTDPKFSEHWTGATSASLIRGAYHFARPNSGSGSAQAAFFLAHGGGWTKDGRTLPGMLDLEAGSSQCYGLSASTMVAWIRDFSNTYRDRTGRYPMIYTNPSWWMACTNSSKEFSKTNPLVLARYASSIGTIPGGWPYQTIWQYTDKYAYGGDGDKFNGDEAGLKKLAFG</sequence>
<dbReference type="InterPro" id="IPR008270">
    <property type="entry name" value="Glyco_hydro_25_AS"/>
</dbReference>
<dbReference type="Gene3D" id="3.20.20.80">
    <property type="entry name" value="Glycosidases"/>
    <property type="match status" value="1"/>
</dbReference>
<keyword evidence="7" id="KW-1185">Reference proteome</keyword>
<gene>
    <name evidence="6" type="ORF">PG986_012327</name>
</gene>
<evidence type="ECO:0000313" key="6">
    <source>
        <dbReference type="EMBL" id="KAK7943214.1"/>
    </source>
</evidence>
<keyword evidence="2 4" id="KW-0378">Hydrolase</keyword>
<dbReference type="SMART" id="SM00641">
    <property type="entry name" value="Glyco_25"/>
    <property type="match status" value="1"/>
</dbReference>
<dbReference type="PANTHER" id="PTHR34135">
    <property type="entry name" value="LYSOZYME"/>
    <property type="match status" value="1"/>
</dbReference>
<keyword evidence="3 4" id="KW-0326">Glycosidase</keyword>
<proteinExistence type="inferred from homology"/>
<dbReference type="PROSITE" id="PS00953">
    <property type="entry name" value="GLYCOSYL_HYDROL_F25_1"/>
    <property type="match status" value="1"/>
</dbReference>
<name>A0ABR1PZP0_9PEZI</name>
<comment type="caution">
    <text evidence="6">The sequence shown here is derived from an EMBL/GenBank/DDBJ whole genome shotgun (WGS) entry which is preliminary data.</text>
</comment>
<dbReference type="InterPro" id="IPR017853">
    <property type="entry name" value="GH"/>
</dbReference>
<accession>A0ABR1PZP0</accession>
<comment type="similarity">
    <text evidence="1 4">Belongs to the glycosyl hydrolase 25 family.</text>
</comment>
<comment type="catalytic activity">
    <reaction evidence="4">
        <text>Hydrolysis of (1-&gt;4)-beta-linkages between N-acetylmuramic acid and N-acetyl-D-glucosamine residues in a peptidoglycan and between N-acetyl-D-glucosamine residues in chitodextrins.</text>
        <dbReference type="EC" id="3.2.1.17"/>
    </reaction>
</comment>
<dbReference type="EMBL" id="JAQQWE010000008">
    <property type="protein sequence ID" value="KAK7943214.1"/>
    <property type="molecule type" value="Genomic_DNA"/>
</dbReference>
<dbReference type="CDD" id="cd06412">
    <property type="entry name" value="GH25_CH-type"/>
    <property type="match status" value="1"/>
</dbReference>
<evidence type="ECO:0000256" key="1">
    <source>
        <dbReference type="ARBA" id="ARBA00010646"/>
    </source>
</evidence>